<dbReference type="RefSeq" id="WP_113691848.1">
    <property type="nucleotide sequence ID" value="NZ_CP015163.1"/>
</dbReference>
<feature type="region of interest" description="Disordered" evidence="1">
    <location>
        <begin position="677"/>
        <end position="698"/>
    </location>
</feature>
<organism evidence="2 3">
    <name type="scientific">Amycolatopsis albispora</name>
    <dbReference type="NCBI Taxonomy" id="1804986"/>
    <lineage>
        <taxon>Bacteria</taxon>
        <taxon>Bacillati</taxon>
        <taxon>Actinomycetota</taxon>
        <taxon>Actinomycetes</taxon>
        <taxon>Pseudonocardiales</taxon>
        <taxon>Pseudonocardiaceae</taxon>
        <taxon>Amycolatopsis</taxon>
    </lineage>
</organism>
<protein>
    <submittedName>
        <fullName evidence="2">Uncharacterized protein</fullName>
    </submittedName>
</protein>
<dbReference type="KEGG" id="aab:A4R43_08615"/>
<dbReference type="EMBL" id="CP015163">
    <property type="protein sequence ID" value="AXB42584.1"/>
    <property type="molecule type" value="Genomic_DNA"/>
</dbReference>
<keyword evidence="3" id="KW-1185">Reference proteome</keyword>
<dbReference type="OrthoDB" id="3285983at2"/>
<evidence type="ECO:0000256" key="1">
    <source>
        <dbReference type="SAM" id="MobiDB-lite"/>
    </source>
</evidence>
<dbReference type="AlphaFoldDB" id="A0A344L3G0"/>
<name>A0A344L3G0_9PSEU</name>
<sequence length="952" mass="101216">MSVQLAFGVTAGAGVCCWLPTPGGRTLPKPASDRTGAHPPGAPVAIGPADATPEALREAMRRLTLLVGDGTVTAAAAGVDLGGGFTSRRLAGAPGDRRDAVLAALKVLGAEGAHRLGDRTATLVALFGPSATKRVGAAASTAIAERRWAALQLASAASDLLGPEQLEHVLALNAPDGIDPFPRGAASTLAEQLTLVLTRYPGPRRLTLVTSLWHHVCAHLVQRQRVKRRAAGQVRADRIGKLRERHREHLDAPLLQRLTWAAGGQASLADAARWQPPPEWPARELTWLLHDAIAATALLRFARTMSDEGLARAAEQHRAELAAADECLTEEQRTAATRRPEGAYSHPARPGRYVHDLLKPLRPGRTITAKTETYVKERVAMARNYGVVVFDAVAELIRNLDERPLHNCWDTCKPWQVSQLNRWRAVVGFFRAAGTWEQPPLADAHPDGPARALAARLTPGADPATVEAPHDLLWYADLADALAPFYGNESATVRHARPAPDLDYETAAPPPEHPEADSVPLAAAGVAQLVAFGATPPPRCGSWAQLVDAVSADAAVTEASVGTFPIPPEISTVDKQVVPGTTLTVELGRDPRQLATWSGYMGNCIGETWYADQARRGHCVLMALRDPADHRIAANLDIRRHTGGWQIYELRARFNDTLAPALEKHIKRWVSELPGPVPPAPEPLLPVPPPRSRSSRRRVAGRLPAALVDSLVAAVERELTAAPATSARRVYAQLARGLGPAGQPADFEPDAAVIALKRLSPARHAELLRTALDTGLGAAALWQATRVRPLATAVNRLDHAELGALATAAPLPRTLRALVRQAEIAPAHAMDVVSRAVRAAMGEPALADALARSAARRPSPELVCALVIARTTGSTMDNTVRVVPAGGTAVPGFPATDLFDADGPWQHALPAAADLGAPVDLFGERVAEHGLLVPAALLGNGGWAALWSRAHR</sequence>
<evidence type="ECO:0000313" key="2">
    <source>
        <dbReference type="EMBL" id="AXB42584.1"/>
    </source>
</evidence>
<feature type="compositionally biased region" description="Pro residues" evidence="1">
    <location>
        <begin position="677"/>
        <end position="691"/>
    </location>
</feature>
<accession>A0A344L3G0</accession>
<reference evidence="2 3" key="1">
    <citation type="submission" date="2016-04" db="EMBL/GenBank/DDBJ databases">
        <title>Complete genome sequence and analysis of deep-sea sediment isolate, Amycolatopsis sp. WP1.</title>
        <authorList>
            <person name="Wang H."/>
            <person name="Chen S."/>
            <person name="Wu Q."/>
        </authorList>
    </citation>
    <scope>NUCLEOTIDE SEQUENCE [LARGE SCALE GENOMIC DNA]</scope>
    <source>
        <strain evidence="2 3">WP1</strain>
    </source>
</reference>
<gene>
    <name evidence="2" type="ORF">A4R43_08615</name>
</gene>
<evidence type="ECO:0000313" key="3">
    <source>
        <dbReference type="Proteomes" id="UP000250434"/>
    </source>
</evidence>
<proteinExistence type="predicted"/>
<dbReference type="Proteomes" id="UP000250434">
    <property type="component" value="Chromosome"/>
</dbReference>